<accession>A0AAN6WS37</accession>
<evidence type="ECO:0008006" key="4">
    <source>
        <dbReference type="Google" id="ProtNLM"/>
    </source>
</evidence>
<feature type="compositionally biased region" description="Low complexity" evidence="1">
    <location>
        <begin position="467"/>
        <end position="492"/>
    </location>
</feature>
<dbReference type="GO" id="GO:0005634">
    <property type="term" value="C:nucleus"/>
    <property type="evidence" value="ECO:0007669"/>
    <property type="project" value="TreeGrafter"/>
</dbReference>
<dbReference type="AlphaFoldDB" id="A0AAN6WS37"/>
<dbReference type="CDD" id="cd20557">
    <property type="entry name" value="CYCLIN_ScPCL1-like"/>
    <property type="match status" value="1"/>
</dbReference>
<reference evidence="2" key="1">
    <citation type="journal article" date="2023" name="Mol. Phylogenet. Evol.">
        <title>Genome-scale phylogeny and comparative genomics of the fungal order Sordariales.</title>
        <authorList>
            <person name="Hensen N."/>
            <person name="Bonometti L."/>
            <person name="Westerberg I."/>
            <person name="Brannstrom I.O."/>
            <person name="Guillou S."/>
            <person name="Cros-Aarteil S."/>
            <person name="Calhoun S."/>
            <person name="Haridas S."/>
            <person name="Kuo A."/>
            <person name="Mondo S."/>
            <person name="Pangilinan J."/>
            <person name="Riley R."/>
            <person name="LaButti K."/>
            <person name="Andreopoulos B."/>
            <person name="Lipzen A."/>
            <person name="Chen C."/>
            <person name="Yan M."/>
            <person name="Daum C."/>
            <person name="Ng V."/>
            <person name="Clum A."/>
            <person name="Steindorff A."/>
            <person name="Ohm R.A."/>
            <person name="Martin F."/>
            <person name="Silar P."/>
            <person name="Natvig D.O."/>
            <person name="Lalanne C."/>
            <person name="Gautier V."/>
            <person name="Ament-Velasquez S.L."/>
            <person name="Kruys A."/>
            <person name="Hutchinson M.I."/>
            <person name="Powell A.J."/>
            <person name="Barry K."/>
            <person name="Miller A.N."/>
            <person name="Grigoriev I.V."/>
            <person name="Debuchy R."/>
            <person name="Gladieux P."/>
            <person name="Hiltunen Thoren M."/>
            <person name="Johannesson H."/>
        </authorList>
    </citation>
    <scope>NUCLEOTIDE SEQUENCE</scope>
    <source>
        <strain evidence="2">PSN309</strain>
    </source>
</reference>
<dbReference type="GO" id="GO:0016538">
    <property type="term" value="F:cyclin-dependent protein serine/threonine kinase regulator activity"/>
    <property type="evidence" value="ECO:0007669"/>
    <property type="project" value="TreeGrafter"/>
</dbReference>
<feature type="region of interest" description="Disordered" evidence="1">
    <location>
        <begin position="446"/>
        <end position="492"/>
    </location>
</feature>
<feature type="region of interest" description="Disordered" evidence="1">
    <location>
        <begin position="41"/>
        <end position="61"/>
    </location>
</feature>
<dbReference type="Proteomes" id="UP001302126">
    <property type="component" value="Unassembled WGS sequence"/>
</dbReference>
<organism evidence="2 3">
    <name type="scientific">Podospora australis</name>
    <dbReference type="NCBI Taxonomy" id="1536484"/>
    <lineage>
        <taxon>Eukaryota</taxon>
        <taxon>Fungi</taxon>
        <taxon>Dikarya</taxon>
        <taxon>Ascomycota</taxon>
        <taxon>Pezizomycotina</taxon>
        <taxon>Sordariomycetes</taxon>
        <taxon>Sordariomycetidae</taxon>
        <taxon>Sordariales</taxon>
        <taxon>Podosporaceae</taxon>
        <taxon>Podospora</taxon>
    </lineage>
</organism>
<dbReference type="GO" id="GO:0000307">
    <property type="term" value="C:cyclin-dependent protein kinase holoenzyme complex"/>
    <property type="evidence" value="ECO:0007669"/>
    <property type="project" value="TreeGrafter"/>
</dbReference>
<reference evidence="2" key="2">
    <citation type="submission" date="2023-05" db="EMBL/GenBank/DDBJ databases">
        <authorList>
            <consortium name="Lawrence Berkeley National Laboratory"/>
            <person name="Steindorff A."/>
            <person name="Hensen N."/>
            <person name="Bonometti L."/>
            <person name="Westerberg I."/>
            <person name="Brannstrom I.O."/>
            <person name="Guillou S."/>
            <person name="Cros-Aarteil S."/>
            <person name="Calhoun S."/>
            <person name="Haridas S."/>
            <person name="Kuo A."/>
            <person name="Mondo S."/>
            <person name="Pangilinan J."/>
            <person name="Riley R."/>
            <person name="Labutti K."/>
            <person name="Andreopoulos B."/>
            <person name="Lipzen A."/>
            <person name="Chen C."/>
            <person name="Yanf M."/>
            <person name="Daum C."/>
            <person name="Ng V."/>
            <person name="Clum A."/>
            <person name="Ohm R."/>
            <person name="Martin F."/>
            <person name="Silar P."/>
            <person name="Natvig D."/>
            <person name="Lalanne C."/>
            <person name="Gautier V."/>
            <person name="Ament-Velasquez S.L."/>
            <person name="Kruys A."/>
            <person name="Hutchinson M.I."/>
            <person name="Powell A.J."/>
            <person name="Barry K."/>
            <person name="Miller A.N."/>
            <person name="Grigoriev I.V."/>
            <person name="Debuchy R."/>
            <person name="Gladieux P."/>
            <person name="Thoren M.H."/>
            <person name="Johannesson H."/>
        </authorList>
    </citation>
    <scope>NUCLEOTIDE SEQUENCE</scope>
    <source>
        <strain evidence="2">PSN309</strain>
    </source>
</reference>
<dbReference type="EMBL" id="MU864405">
    <property type="protein sequence ID" value="KAK4187308.1"/>
    <property type="molecule type" value="Genomic_DNA"/>
</dbReference>
<feature type="compositionally biased region" description="Basic and acidic residues" evidence="1">
    <location>
        <begin position="90"/>
        <end position="110"/>
    </location>
</feature>
<evidence type="ECO:0000313" key="3">
    <source>
        <dbReference type="Proteomes" id="UP001302126"/>
    </source>
</evidence>
<dbReference type="InterPro" id="IPR013922">
    <property type="entry name" value="Cyclin_PHO80-like"/>
</dbReference>
<keyword evidence="3" id="KW-1185">Reference proteome</keyword>
<protein>
    <recommendedName>
        <fullName evidence="4">G1/S-specific cyclin pas1</fullName>
    </recommendedName>
</protein>
<name>A0AAN6WS37_9PEZI</name>
<dbReference type="GO" id="GO:0019901">
    <property type="term" value="F:protein kinase binding"/>
    <property type="evidence" value="ECO:0007669"/>
    <property type="project" value="InterPro"/>
</dbReference>
<proteinExistence type="predicted"/>
<comment type="caution">
    <text evidence="2">The sequence shown here is derived from an EMBL/GenBank/DDBJ whole genome shotgun (WGS) entry which is preliminary data.</text>
</comment>
<dbReference type="PANTHER" id="PTHR15615:SF36">
    <property type="entry name" value="PHO85 CYCLIN-5"/>
    <property type="match status" value="1"/>
</dbReference>
<feature type="region of interest" description="Disordered" evidence="1">
    <location>
        <begin position="90"/>
        <end position="136"/>
    </location>
</feature>
<dbReference type="Pfam" id="PF08613">
    <property type="entry name" value="Cyclin"/>
    <property type="match status" value="1"/>
</dbReference>
<feature type="compositionally biased region" description="Low complexity" evidence="1">
    <location>
        <begin position="113"/>
        <end position="127"/>
    </location>
</feature>
<evidence type="ECO:0000256" key="1">
    <source>
        <dbReference type="SAM" id="MobiDB-lite"/>
    </source>
</evidence>
<evidence type="ECO:0000313" key="2">
    <source>
        <dbReference type="EMBL" id="KAK4187308.1"/>
    </source>
</evidence>
<dbReference type="PANTHER" id="PTHR15615">
    <property type="match status" value="1"/>
</dbReference>
<dbReference type="Gene3D" id="1.10.472.10">
    <property type="entry name" value="Cyclin-like"/>
    <property type="match status" value="1"/>
</dbReference>
<gene>
    <name evidence="2" type="ORF">QBC35DRAFT_385129</name>
</gene>
<feature type="compositionally biased region" description="Low complexity" evidence="1">
    <location>
        <begin position="48"/>
        <end position="58"/>
    </location>
</feature>
<sequence length="656" mass="72317">MSVDSYLTISPNHLTLRDQNTITQPLRRPLLHRTTSLAWSGASTQSMDDAVSISATSDTDSDYSDSCFSLAPISSQTSVSSFGSFCDPVVEPKKEEERHIRTETHGEPRQNPRRTSSSATSRTGRPPALVRQSDRKDSFVENLVDTSTHIVEAIWPTSSVAGCKTNEDGSPAVLSLRLFIQETLRRSRTSYSTLQVALYYLVLIKPHLPGRDFTMEQVEDSRTYQALQCGRRMFLAALILASKYLQDRNYSARAWSKISGLKVQEVNQNEMGFLRAVNWNLHITDKAYKRWAESVMKLIPTQDPASPGGSAQRIYETKCTEFRRLIQNLNPSFDNLDELVHEYSVRTSVVQRNSIWSLCSSPDSLAKELGSANKPRSCVPDVMEPSLFPLQPVLKGFNPALGLLPTQVAPQFRECGTPAVSATSQLLGGRSSMGFAMAQVSSSATTQALDRWPGMNTSPVRQLTRRSSLANSVSLASSPESMVSDSSRYSRSSSISSSYSVAAPSSTSDVQARIRYSKSGERLNLMPTIAAVPEDYEENCLTASPESYMRPMEKDLCDAALVDDAARTLQGLHRQGANYSAARVKTGSKRSRTFYSESSLLQENVRGLLAGDAEDAFSHKRLCCSREMAQHSIMSTYQQQPALGIVGPGMWDGILS</sequence>